<feature type="transmembrane region" description="Helical" evidence="1">
    <location>
        <begin position="20"/>
        <end position="43"/>
    </location>
</feature>
<reference evidence="2 3" key="1">
    <citation type="submission" date="2021-06" db="EMBL/GenBank/DDBJ databases">
        <title>Halomicroarcula sp. a new haloarchaeum isolated from saline soil.</title>
        <authorList>
            <person name="Duran-Viseras A."/>
            <person name="Sanchez-Porro C."/>
            <person name="Ventosa A."/>
        </authorList>
    </citation>
    <scope>NUCLEOTIDE SEQUENCE [LARGE SCALE GENOMIC DNA]</scope>
    <source>
        <strain evidence="2 3">F13</strain>
    </source>
</reference>
<name>A0AAW4PV59_9EURY</name>
<comment type="caution">
    <text evidence="2">The sequence shown here is derived from an EMBL/GenBank/DDBJ whole genome shotgun (WGS) entry which is preliminary data.</text>
</comment>
<evidence type="ECO:0000313" key="2">
    <source>
        <dbReference type="EMBL" id="MBX0324029.1"/>
    </source>
</evidence>
<proteinExistence type="predicted"/>
<evidence type="ECO:0000313" key="3">
    <source>
        <dbReference type="Proteomes" id="UP001430377"/>
    </source>
</evidence>
<organism evidence="2 3">
    <name type="scientific">Haloarcula rubra</name>
    <dbReference type="NCBI Taxonomy" id="2487747"/>
    <lineage>
        <taxon>Archaea</taxon>
        <taxon>Methanobacteriati</taxon>
        <taxon>Methanobacteriota</taxon>
        <taxon>Stenosarchaea group</taxon>
        <taxon>Halobacteria</taxon>
        <taxon>Halobacteriales</taxon>
        <taxon>Haloarculaceae</taxon>
        <taxon>Haloarcula</taxon>
    </lineage>
</organism>
<gene>
    <name evidence="2" type="ORF">EGH21_13410</name>
</gene>
<dbReference type="Pfam" id="PF14221">
    <property type="entry name" value="DUF4330"/>
    <property type="match status" value="1"/>
</dbReference>
<keyword evidence="3" id="KW-1185">Reference proteome</keyword>
<dbReference type="InterPro" id="IPR025480">
    <property type="entry name" value="DUF4330"/>
</dbReference>
<accession>A0AAW4PV59</accession>
<evidence type="ECO:0000256" key="1">
    <source>
        <dbReference type="SAM" id="Phobius"/>
    </source>
</evidence>
<keyword evidence="1" id="KW-0472">Membrane</keyword>
<keyword evidence="1" id="KW-0812">Transmembrane</keyword>
<dbReference type="Proteomes" id="UP001430377">
    <property type="component" value="Unassembled WGS sequence"/>
</dbReference>
<sequence length="473" mass="50634">MADRPSSTLLDEDGNLFGLLNIVDALVVLLIIAVVTAGAALVLQSEPEQNTPDLTTTNVTLDLGTHSPYIVSEINEGDTYSPGGNAQLTITDVHLTPQGEQTRVILRTTLQGTPNGDSLTYASAPPRLSRSLTIATSRYKVSGQIRDVGGDNSLTQDKTTVVLRDTMGATNARDVTPGDEVRLAGRTVATVEDVTAYATEDPSQQTVFIEATLDTYTQNDNRRFGGTQLRRGQTITLPATDYTINGRIQQVGSSLQPTTTDVLLQTTVDAETADRIGAGNIATVAGHETAEVKIVTTYATQNPNQKRVLIGLSLTTLENGERQQFGGTYVQRGNTITISTDSYELSGAIKRVDALEPRGTPETRTVTLRMSDVRDDMADAIEPGMTEASRGETIARITRVNSEPSLIITTGDNGSVNVVDHPFLRDVTITTELQVRETTSGVQFKGDSIQQNSRVVINLGTITIEATVVSIGA</sequence>
<protein>
    <submittedName>
        <fullName evidence="2">DUF4330 family protein</fullName>
    </submittedName>
</protein>
<dbReference type="RefSeq" id="WP_220619227.1">
    <property type="nucleotide sequence ID" value="NZ_RKLR01000005.1"/>
</dbReference>
<dbReference type="EMBL" id="RKLR01000005">
    <property type="protein sequence ID" value="MBX0324029.1"/>
    <property type="molecule type" value="Genomic_DNA"/>
</dbReference>
<keyword evidence="1" id="KW-1133">Transmembrane helix</keyword>
<dbReference type="AlphaFoldDB" id="A0AAW4PV59"/>